<dbReference type="EMBL" id="BMKK01000019">
    <property type="protein sequence ID" value="GGD82077.1"/>
    <property type="molecule type" value="Genomic_DNA"/>
</dbReference>
<gene>
    <name evidence="1" type="ORF">GCM10011514_52670</name>
</gene>
<evidence type="ECO:0000313" key="1">
    <source>
        <dbReference type="EMBL" id="GGD82077.1"/>
    </source>
</evidence>
<organism evidence="1 2">
    <name type="scientific">Emticicia aquatilis</name>
    <dbReference type="NCBI Taxonomy" id="1537369"/>
    <lineage>
        <taxon>Bacteria</taxon>
        <taxon>Pseudomonadati</taxon>
        <taxon>Bacteroidota</taxon>
        <taxon>Cytophagia</taxon>
        <taxon>Cytophagales</taxon>
        <taxon>Leadbetterellaceae</taxon>
        <taxon>Emticicia</taxon>
    </lineage>
</organism>
<accession>A0A917DZE3</accession>
<sequence>MVKVLSIQNFTDSVSSLLHLKDIDKRALVNPDVIFSTIPENDFIITQIPDWESFEFGIDSWDENNFFDLMFQNIKDTQILLLTDEGLKRQMSFAFNINHFNEFVRWYEGEFDCAFMQPSDYIVIINDCVKVLHHGGVIIETLNKKATS</sequence>
<dbReference type="RefSeq" id="WP_188771207.1">
    <property type="nucleotide sequence ID" value="NZ_BMKK01000019.1"/>
</dbReference>
<protein>
    <submittedName>
        <fullName evidence="1">Uncharacterized protein</fullName>
    </submittedName>
</protein>
<dbReference type="Proteomes" id="UP000609064">
    <property type="component" value="Unassembled WGS sequence"/>
</dbReference>
<evidence type="ECO:0000313" key="2">
    <source>
        <dbReference type="Proteomes" id="UP000609064"/>
    </source>
</evidence>
<comment type="caution">
    <text evidence="1">The sequence shown here is derived from an EMBL/GenBank/DDBJ whole genome shotgun (WGS) entry which is preliminary data.</text>
</comment>
<dbReference type="AlphaFoldDB" id="A0A917DZE3"/>
<name>A0A917DZE3_9BACT</name>
<proteinExistence type="predicted"/>
<keyword evidence="2" id="KW-1185">Reference proteome</keyword>
<reference evidence="1" key="2">
    <citation type="submission" date="2020-09" db="EMBL/GenBank/DDBJ databases">
        <authorList>
            <person name="Sun Q."/>
            <person name="Zhou Y."/>
        </authorList>
    </citation>
    <scope>NUCLEOTIDE SEQUENCE</scope>
    <source>
        <strain evidence="1">CGMCC 1.15958</strain>
    </source>
</reference>
<reference evidence="1" key="1">
    <citation type="journal article" date="2014" name="Int. J. Syst. Evol. Microbiol.">
        <title>Complete genome sequence of Corynebacterium casei LMG S-19264T (=DSM 44701T), isolated from a smear-ripened cheese.</title>
        <authorList>
            <consortium name="US DOE Joint Genome Institute (JGI-PGF)"/>
            <person name="Walter F."/>
            <person name="Albersmeier A."/>
            <person name="Kalinowski J."/>
            <person name="Ruckert C."/>
        </authorList>
    </citation>
    <scope>NUCLEOTIDE SEQUENCE</scope>
    <source>
        <strain evidence="1">CGMCC 1.15958</strain>
    </source>
</reference>